<keyword evidence="2 7" id="KW-0698">rRNA processing</keyword>
<dbReference type="RefSeq" id="WP_074297121.1">
    <property type="nucleotide sequence ID" value="NZ_CP044108.1"/>
</dbReference>
<evidence type="ECO:0000256" key="8">
    <source>
        <dbReference type="PROSITE-ProRule" id="PRU01026"/>
    </source>
</evidence>
<feature type="binding site" evidence="7 8">
    <location>
        <position position="86"/>
    </location>
    <ligand>
        <name>S-adenosyl-L-methionine</name>
        <dbReference type="ChEBI" id="CHEBI:59789"/>
    </ligand>
</feature>
<dbReference type="PANTHER" id="PTHR11727:SF7">
    <property type="entry name" value="DIMETHYLADENOSINE TRANSFERASE-RELATED"/>
    <property type="match status" value="1"/>
</dbReference>
<dbReference type="Gene3D" id="3.40.50.150">
    <property type="entry name" value="Vaccinia Virus protein VP39"/>
    <property type="match status" value="1"/>
</dbReference>
<feature type="binding site" evidence="7 8">
    <location>
        <position position="115"/>
    </location>
    <ligand>
        <name>S-adenosyl-L-methionine</name>
        <dbReference type="ChEBI" id="CHEBI:59789"/>
    </ligand>
</feature>
<evidence type="ECO:0000256" key="2">
    <source>
        <dbReference type="ARBA" id="ARBA00022552"/>
    </source>
</evidence>
<evidence type="ECO:0000313" key="11">
    <source>
        <dbReference type="Proteomes" id="UP000323865"/>
    </source>
</evidence>
<dbReference type="Pfam" id="PF00398">
    <property type="entry name" value="RrnaAD"/>
    <property type="match status" value="1"/>
</dbReference>
<dbReference type="PROSITE" id="PS51689">
    <property type="entry name" value="SAM_RNA_A_N6_MT"/>
    <property type="match status" value="1"/>
</dbReference>
<evidence type="ECO:0000259" key="9">
    <source>
        <dbReference type="SMART" id="SM00650"/>
    </source>
</evidence>
<accession>A0ABX6A4I0</accession>
<dbReference type="Gene3D" id="1.10.8.100">
    <property type="entry name" value="Ribosomal RNA adenine dimethylase-like, domain 2"/>
    <property type="match status" value="1"/>
</dbReference>
<gene>
    <name evidence="7 10" type="primary">rsmA</name>
    <name evidence="7" type="synonym">ksgA</name>
    <name evidence="10" type="ORF">FOB48_07245</name>
</gene>
<dbReference type="EC" id="2.1.1.182" evidence="7"/>
<keyword evidence="5 7" id="KW-0949">S-adenosyl-L-methionine</keyword>
<feature type="binding site" evidence="7 8">
    <location>
        <position position="40"/>
    </location>
    <ligand>
        <name>S-adenosyl-L-methionine</name>
        <dbReference type="ChEBI" id="CHEBI:59789"/>
    </ligand>
</feature>
<evidence type="ECO:0000256" key="1">
    <source>
        <dbReference type="ARBA" id="ARBA00022490"/>
    </source>
</evidence>
<comment type="catalytic activity">
    <reaction evidence="7">
        <text>adenosine(1518)/adenosine(1519) in 16S rRNA + 4 S-adenosyl-L-methionine = N(6)-dimethyladenosine(1518)/N(6)-dimethyladenosine(1519) in 16S rRNA + 4 S-adenosyl-L-homocysteine + 4 H(+)</text>
        <dbReference type="Rhea" id="RHEA:19609"/>
        <dbReference type="Rhea" id="RHEA-COMP:10232"/>
        <dbReference type="Rhea" id="RHEA-COMP:10233"/>
        <dbReference type="ChEBI" id="CHEBI:15378"/>
        <dbReference type="ChEBI" id="CHEBI:57856"/>
        <dbReference type="ChEBI" id="CHEBI:59789"/>
        <dbReference type="ChEBI" id="CHEBI:74411"/>
        <dbReference type="ChEBI" id="CHEBI:74493"/>
        <dbReference type="EC" id="2.1.1.182"/>
    </reaction>
</comment>
<dbReference type="SUPFAM" id="SSF53335">
    <property type="entry name" value="S-adenosyl-L-methionine-dependent methyltransferases"/>
    <property type="match status" value="1"/>
</dbReference>
<dbReference type="InterPro" id="IPR023165">
    <property type="entry name" value="rRNA_Ade_diMease-like_C"/>
</dbReference>
<dbReference type="PROSITE" id="PS01131">
    <property type="entry name" value="RRNA_A_DIMETH"/>
    <property type="match status" value="1"/>
</dbReference>
<comment type="subcellular location">
    <subcellularLocation>
        <location evidence="7">Cytoplasm</location>
    </subcellularLocation>
</comment>
<evidence type="ECO:0000256" key="4">
    <source>
        <dbReference type="ARBA" id="ARBA00022679"/>
    </source>
</evidence>
<comment type="similarity">
    <text evidence="7">Belongs to the class I-like SAM-binding methyltransferase superfamily. rRNA adenine N(6)-methyltransferase family. RsmA subfamily.</text>
</comment>
<evidence type="ECO:0000256" key="5">
    <source>
        <dbReference type="ARBA" id="ARBA00022691"/>
    </source>
</evidence>
<sequence length="298" mass="32053">MSEEFPALDAGTRLLTPRDIRALAAYRGITPTKKRGQNFLLDANTVRAIVERAGVGEGDVVLEVGPGLGSLTLGLLEAGAHVGAVELDGALAEILPLTVEAKNLDLACFSLVKGDALALTELPVPEAASHAPTRLVANLPYNVATPILLTILERFDDLTEALVMVQLEVAERLAAKPGSKIYGAPSAKAAWYGSSELAGRISRRVFWPEPNVDSALVRVRRDRVREPGEAPREKVFEVIDQAFLQRRKTLRAALKTWAGGGERAGEILERAGIDPQRRGETLEVVEFIAIANAARDLS</sequence>
<dbReference type="InterPro" id="IPR011530">
    <property type="entry name" value="rRNA_adenine_dimethylase"/>
</dbReference>
<dbReference type="Proteomes" id="UP000323865">
    <property type="component" value="Chromosome"/>
</dbReference>
<keyword evidence="11" id="KW-1185">Reference proteome</keyword>
<proteinExistence type="inferred from homology"/>
<dbReference type="EMBL" id="CP044108">
    <property type="protein sequence ID" value="QEU12109.1"/>
    <property type="molecule type" value="Genomic_DNA"/>
</dbReference>
<evidence type="ECO:0000256" key="3">
    <source>
        <dbReference type="ARBA" id="ARBA00022603"/>
    </source>
</evidence>
<protein>
    <recommendedName>
        <fullName evidence="7">Ribosomal RNA small subunit methyltransferase A</fullName>
        <ecNumber evidence="7">2.1.1.182</ecNumber>
    </recommendedName>
    <alternativeName>
        <fullName evidence="7">16S rRNA (adenine(1518)-N(6)/adenine(1519)-N(6))-dimethyltransferase</fullName>
    </alternativeName>
    <alternativeName>
        <fullName evidence="7">16S rRNA dimethyladenosine transferase</fullName>
    </alternativeName>
    <alternativeName>
        <fullName evidence="7">16S rRNA dimethylase</fullName>
    </alternativeName>
    <alternativeName>
        <fullName evidence="7">S-adenosylmethionine-6-N', N'-adenosyl(rRNA) dimethyltransferase</fullName>
    </alternativeName>
</protein>
<comment type="function">
    <text evidence="7">Specifically dimethylates two adjacent adenosines (A1518 and A1519) in the loop of a conserved hairpin near the 3'-end of 16S rRNA in the 30S particle. May play a critical role in biogenesis of 30S subunits.</text>
</comment>
<keyword evidence="6 7" id="KW-0694">RNA-binding</keyword>
<dbReference type="InterPro" id="IPR020598">
    <property type="entry name" value="rRNA_Ade_methylase_Trfase_N"/>
</dbReference>
<dbReference type="SMART" id="SM00650">
    <property type="entry name" value="rADc"/>
    <property type="match status" value="1"/>
</dbReference>
<keyword evidence="4 7" id="KW-0808">Transferase</keyword>
<dbReference type="NCBIfam" id="TIGR00755">
    <property type="entry name" value="ksgA"/>
    <property type="match status" value="1"/>
</dbReference>
<evidence type="ECO:0000313" key="10">
    <source>
        <dbReference type="EMBL" id="QEU12109.1"/>
    </source>
</evidence>
<feature type="binding site" evidence="7 8">
    <location>
        <position position="38"/>
    </location>
    <ligand>
        <name>S-adenosyl-L-methionine</name>
        <dbReference type="ChEBI" id="CHEBI:59789"/>
    </ligand>
</feature>
<evidence type="ECO:0000256" key="6">
    <source>
        <dbReference type="ARBA" id="ARBA00022884"/>
    </source>
</evidence>
<organism evidence="10 11">
    <name type="scientific">Dermabacter vaginalis</name>
    <dbReference type="NCBI Taxonomy" id="1630135"/>
    <lineage>
        <taxon>Bacteria</taxon>
        <taxon>Bacillati</taxon>
        <taxon>Actinomycetota</taxon>
        <taxon>Actinomycetes</taxon>
        <taxon>Micrococcales</taxon>
        <taxon>Dermabacteraceae</taxon>
        <taxon>Dermabacter</taxon>
    </lineage>
</organism>
<keyword evidence="1 7" id="KW-0963">Cytoplasm</keyword>
<dbReference type="GO" id="GO:0052908">
    <property type="term" value="F:16S rRNA (adenine(1518)-N(6)/adenine(1519)-N(6))-dimethyltransferase activity"/>
    <property type="evidence" value="ECO:0007669"/>
    <property type="project" value="UniProtKB-EC"/>
</dbReference>
<dbReference type="InterPro" id="IPR029063">
    <property type="entry name" value="SAM-dependent_MTases_sf"/>
</dbReference>
<feature type="domain" description="Ribosomal RNA adenine methylase transferase N-terminal" evidence="9">
    <location>
        <begin position="45"/>
        <end position="223"/>
    </location>
</feature>
<evidence type="ECO:0000256" key="7">
    <source>
        <dbReference type="HAMAP-Rule" id="MF_00607"/>
    </source>
</evidence>
<dbReference type="PANTHER" id="PTHR11727">
    <property type="entry name" value="DIMETHYLADENOSINE TRANSFERASE"/>
    <property type="match status" value="1"/>
</dbReference>
<dbReference type="InterPro" id="IPR001737">
    <property type="entry name" value="KsgA/Erm"/>
</dbReference>
<name>A0ABX6A4I0_9MICO</name>
<dbReference type="InterPro" id="IPR020596">
    <property type="entry name" value="rRNA_Ade_Mease_Trfase_CS"/>
</dbReference>
<dbReference type="HAMAP" id="MF_00607">
    <property type="entry name" value="16SrRNA_methyltr_A"/>
    <property type="match status" value="1"/>
</dbReference>
<reference evidence="10 11" key="1">
    <citation type="submission" date="2019-09" db="EMBL/GenBank/DDBJ databases">
        <title>FDA dAtabase for Regulatory Grade micrObial Sequences (FDA-ARGOS): Supporting development and validation of Infectious Disease Dx tests.</title>
        <authorList>
            <person name="Sciortino C."/>
            <person name="Tallon L."/>
            <person name="Sadzewicz L."/>
            <person name="Vavikolanu K."/>
            <person name="Mehta A."/>
            <person name="Aluvathingal J."/>
            <person name="Nadendla S."/>
            <person name="Nandy P."/>
            <person name="Geyer C."/>
            <person name="Yan Y."/>
            <person name="Sichtig H."/>
        </authorList>
    </citation>
    <scope>NUCLEOTIDE SEQUENCE [LARGE SCALE GENOMIC DNA]</scope>
    <source>
        <strain evidence="10 11">FDAARGOS_640</strain>
    </source>
</reference>
<keyword evidence="3 7" id="KW-0489">Methyltransferase</keyword>
<feature type="binding site" evidence="7 8">
    <location>
        <position position="138"/>
    </location>
    <ligand>
        <name>S-adenosyl-L-methionine</name>
        <dbReference type="ChEBI" id="CHEBI:59789"/>
    </ligand>
</feature>
<feature type="binding site" evidence="7 8">
    <location>
        <position position="65"/>
    </location>
    <ligand>
        <name>S-adenosyl-L-methionine</name>
        <dbReference type="ChEBI" id="CHEBI:59789"/>
    </ligand>
</feature>